<dbReference type="OrthoDB" id="9760040at2"/>
<keyword evidence="2" id="KW-1185">Reference proteome</keyword>
<sequence length="636" mass="70323">MLSMSGGSMSRLSMFSMLLKRRTVLAAAGCWLAARQVRAAPAAERDARAQTLFEAILAEGFASDPVGATAVGEHRYDDRWPDVSPPGRERERDRIRSALARLAAFGRKDLSVDARIDFDSLVNSLELARFTDPIEAPWLHNPLYYTGNIGTGLDELVSREFAPAGVRAASVAARLEKLPGFVEEAIANLRRGKPLAPHSRVAVGQLAGTLLLIQKELPDKLKNAPPALRRRIAAATPAAVTAVEKLRSVVQNELLPGASENWRLGRTNFERKLRLTLEMDLGADEVYALARQEHERVRARMASLARELFVPLFGAAELKLFAAGPDADERIIRRVLAQLASDHVRAEDLRAACESNLERLSAFVRERKLVPLDEQAVLKVIWTPPQQRGVAIAGLAAPAPLDADKPGLPSFYLVQPVPEDWTPERRESFLREYNNFMLEILSIHEAIPGHFVQGYYAKRVPSKVRKVNANGPFVEGWAVYTEHVMVEAGYGGPDPGKDKPAGLTDALWRIKQDPVLRAKAIALHGQKFYLRSVTNAILDHAIHAGTMGEEEAVALMVERSFQQEGEARAKWVRAQVSSTQLSTYFVGAQAWFRLRERAEARAKARYELFDLAAFHAQALAHGAPPVGRLPELMGWN</sequence>
<protein>
    <submittedName>
        <fullName evidence="1">Glr1220 protein</fullName>
    </submittedName>
</protein>
<dbReference type="AlphaFoldDB" id="Q7NLA6"/>
<accession>Q7NLA6</accession>
<dbReference type="InterPro" id="IPR010281">
    <property type="entry name" value="DUF885"/>
</dbReference>
<reference evidence="1 2" key="2">
    <citation type="journal article" date="2003" name="DNA Res.">
        <title>Complete genome structure of Gloeobacter violaceus PCC 7421, a cyanobacterium that lacks thylakoids (supplement).</title>
        <authorList>
            <person name="Nakamura Y."/>
            <person name="Kaneko T."/>
            <person name="Sato S."/>
            <person name="Mimuro M."/>
            <person name="Miyashita H."/>
            <person name="Tsuchiya T."/>
            <person name="Sasamoto S."/>
            <person name="Watanabe A."/>
            <person name="Kawashima K."/>
            <person name="Kishida Y."/>
            <person name="Kiyokawa C."/>
            <person name="Kohara M."/>
            <person name="Matsumoto M."/>
            <person name="Matsuno A."/>
            <person name="Nakazaki N."/>
            <person name="Shimpo S."/>
            <person name="Takeuchi C."/>
            <person name="Yamada M."/>
            <person name="Tabata S."/>
        </authorList>
    </citation>
    <scope>NUCLEOTIDE SEQUENCE [LARGE SCALE GENOMIC DNA]</scope>
    <source>
        <strain evidence="2">ATCC 29082 / PCC 7421</strain>
    </source>
</reference>
<dbReference type="PANTHER" id="PTHR33361">
    <property type="entry name" value="GLR0591 PROTEIN"/>
    <property type="match status" value="1"/>
</dbReference>
<dbReference type="EnsemblBacteria" id="BAC89161">
    <property type="protein sequence ID" value="BAC89161"/>
    <property type="gene ID" value="BAC89161"/>
</dbReference>
<evidence type="ECO:0000313" key="2">
    <source>
        <dbReference type="Proteomes" id="UP000000557"/>
    </source>
</evidence>
<reference evidence="1 2" key="1">
    <citation type="journal article" date="2003" name="DNA Res.">
        <title>Complete genome structure of Gloeobacter violaceus PCC 7421, a cyanobacterium that lacks thylakoids.</title>
        <authorList>
            <person name="Nakamura Y."/>
            <person name="Kaneko T."/>
            <person name="Sato S."/>
            <person name="Mimuro M."/>
            <person name="Miyashita H."/>
            <person name="Tsuchiya T."/>
            <person name="Sasamoto S."/>
            <person name="Watanabe A."/>
            <person name="Kawashima K."/>
            <person name="Kishida Y."/>
            <person name="Kiyokawa C."/>
            <person name="Kohara M."/>
            <person name="Matsumoto M."/>
            <person name="Matsuno A."/>
            <person name="Nakazaki N."/>
            <person name="Shimpo S."/>
            <person name="Takeuchi C."/>
            <person name="Yamada M."/>
            <person name="Tabata S."/>
        </authorList>
    </citation>
    <scope>NUCLEOTIDE SEQUENCE [LARGE SCALE GENOMIC DNA]</scope>
    <source>
        <strain evidence="2">ATCC 29082 / PCC 7421</strain>
    </source>
</reference>
<dbReference type="Proteomes" id="UP000000557">
    <property type="component" value="Chromosome"/>
</dbReference>
<dbReference type="PANTHER" id="PTHR33361:SF15">
    <property type="entry name" value="DUF885 FAMILY LIPOPROTEIN"/>
    <property type="match status" value="1"/>
</dbReference>
<dbReference type="Pfam" id="PF05960">
    <property type="entry name" value="DUF885"/>
    <property type="match status" value="1"/>
</dbReference>
<dbReference type="eggNOG" id="COG4805">
    <property type="taxonomic scope" value="Bacteria"/>
</dbReference>
<dbReference type="KEGG" id="gvi:glr1220"/>
<name>Q7NLA6_GLOVI</name>
<evidence type="ECO:0000313" key="1">
    <source>
        <dbReference type="EMBL" id="BAC89161.1"/>
    </source>
</evidence>
<dbReference type="STRING" id="251221.gene:10758699"/>
<dbReference type="HOGENOM" id="CLU_028527_0_0_3"/>
<dbReference type="InParanoid" id="Q7NLA6"/>
<gene>
    <name evidence="1" type="ordered locus">glr1220</name>
</gene>
<proteinExistence type="predicted"/>
<dbReference type="EMBL" id="BA000045">
    <property type="protein sequence ID" value="BAC89161.1"/>
    <property type="molecule type" value="Genomic_DNA"/>
</dbReference>
<organism evidence="1 2">
    <name type="scientific">Gloeobacter violaceus (strain ATCC 29082 / PCC 7421)</name>
    <dbReference type="NCBI Taxonomy" id="251221"/>
    <lineage>
        <taxon>Bacteria</taxon>
        <taxon>Bacillati</taxon>
        <taxon>Cyanobacteriota</taxon>
        <taxon>Cyanophyceae</taxon>
        <taxon>Gloeobacterales</taxon>
        <taxon>Gloeobacteraceae</taxon>
        <taxon>Gloeobacter</taxon>
    </lineage>
</organism>
<dbReference type="PATRIC" id="fig|251221.4.peg.1245"/>